<organism evidence="1 2">
    <name type="scientific">Methylobacterium aquaticum</name>
    <dbReference type="NCBI Taxonomy" id="270351"/>
    <lineage>
        <taxon>Bacteria</taxon>
        <taxon>Pseudomonadati</taxon>
        <taxon>Pseudomonadota</taxon>
        <taxon>Alphaproteobacteria</taxon>
        <taxon>Hyphomicrobiales</taxon>
        <taxon>Methylobacteriaceae</taxon>
        <taxon>Methylobacterium</taxon>
    </lineage>
</organism>
<dbReference type="KEGG" id="maqu:Maq22A_1p36345"/>
<proteinExistence type="predicted"/>
<reference evidence="2" key="2">
    <citation type="submission" date="2015-01" db="EMBL/GenBank/DDBJ databases">
        <title>Complete genome sequence of Methylobacterium aquaticum strain 22A.</title>
        <authorList>
            <person name="Tani A."/>
            <person name="Ogura Y."/>
            <person name="Hayashi T."/>
        </authorList>
    </citation>
    <scope>NUCLEOTIDE SEQUENCE [LARGE SCALE GENOMIC DNA]</scope>
    <source>
        <strain evidence="2">MA-22A</strain>
        <plasmid evidence="2">Plasmid pMaq22A_1p DNA</plasmid>
    </source>
</reference>
<accession>A0A0C6FQX8</accession>
<geneLocation type="plasmid" evidence="2">
    <name>pMaq22A_1p DNA</name>
</geneLocation>
<evidence type="ECO:0000313" key="2">
    <source>
        <dbReference type="Proteomes" id="UP000061432"/>
    </source>
</evidence>
<dbReference type="EMBL" id="AP014705">
    <property type="protein sequence ID" value="BAQ49477.1"/>
    <property type="molecule type" value="Genomic_DNA"/>
</dbReference>
<dbReference type="AlphaFoldDB" id="A0A0C6FQX8"/>
<reference evidence="1 2" key="1">
    <citation type="journal article" date="2015" name="Genome Announc.">
        <title>Complete Genome Sequence of Methylobacterium aquaticum Strain 22A, Isolated from Racomitrium japonicum Moss.</title>
        <authorList>
            <person name="Tani A."/>
            <person name="Ogura Y."/>
            <person name="Hayashi T."/>
            <person name="Kimbara K."/>
        </authorList>
    </citation>
    <scope>NUCLEOTIDE SEQUENCE [LARGE SCALE GENOMIC DNA]</scope>
    <source>
        <strain evidence="1 2">MA-22A</strain>
        <plasmid evidence="2">Plasmid pMaq22A_1p DNA</plasmid>
    </source>
</reference>
<evidence type="ECO:0000313" key="1">
    <source>
        <dbReference type="EMBL" id="BAQ49477.1"/>
    </source>
</evidence>
<sequence>MMGQPFNFTQCAYALEVVRPVLEERDAAAQSLLALMGTDAAWTLHDARQFHTALVNLVVLQEACERLALHEDTILLVIAALERGDTVQIFPAVEAPGQALATVHVVDQSDASPPRSELLKRALALITPASRKPSIPAHGVSPGPAVIVDDHRSVGRCPKSLGRVA</sequence>
<gene>
    <name evidence="1" type="ORF">Maq22A_1p36345</name>
</gene>
<name>A0A0C6FQX8_9HYPH</name>
<dbReference type="PATRIC" id="fig|270351.10.peg.6553"/>
<dbReference type="Proteomes" id="UP000061432">
    <property type="component" value="Plasmid pMaq22A_1p"/>
</dbReference>
<protein>
    <submittedName>
        <fullName evidence="1">Uncharacterized protein</fullName>
    </submittedName>
</protein>
<keyword evidence="1" id="KW-0614">Plasmid</keyword>